<sequence length="42" mass="4768">MADLVLWGMVAVMLGFVFLVYLFFRRTATAVKEGMNEGRRNG</sequence>
<dbReference type="EMBL" id="FOCX01000003">
    <property type="protein sequence ID" value="SEN45825.1"/>
    <property type="molecule type" value="Genomic_DNA"/>
</dbReference>
<dbReference type="InterPro" id="IPR057181">
    <property type="entry name" value="DUF7859"/>
</dbReference>
<feature type="transmembrane region" description="Helical" evidence="1">
    <location>
        <begin position="6"/>
        <end position="24"/>
    </location>
</feature>
<accession>A0A1H8GPV3</accession>
<reference evidence="3" key="1">
    <citation type="submission" date="2016-10" db="EMBL/GenBank/DDBJ databases">
        <authorList>
            <person name="Varghese N."/>
            <person name="Submissions S."/>
        </authorList>
    </citation>
    <scope>NUCLEOTIDE SEQUENCE [LARGE SCALE GENOMIC DNA]</scope>
    <source>
        <strain evidence="3">IBRC-M 10043</strain>
    </source>
</reference>
<dbReference type="Pfam" id="PF25258">
    <property type="entry name" value="DUF7859"/>
    <property type="match status" value="1"/>
</dbReference>
<proteinExistence type="predicted"/>
<dbReference type="RefSeq" id="WP_280141356.1">
    <property type="nucleotide sequence ID" value="NZ_FOCX01000003.1"/>
</dbReference>
<dbReference type="Proteomes" id="UP000198775">
    <property type="component" value="Unassembled WGS sequence"/>
</dbReference>
<keyword evidence="3" id="KW-1185">Reference proteome</keyword>
<keyword evidence="1" id="KW-0812">Transmembrane</keyword>
<evidence type="ECO:0000256" key="1">
    <source>
        <dbReference type="SAM" id="Phobius"/>
    </source>
</evidence>
<evidence type="ECO:0000313" key="2">
    <source>
        <dbReference type="EMBL" id="SEN45825.1"/>
    </source>
</evidence>
<gene>
    <name evidence="2" type="ORF">SAMN05216388_1003162</name>
</gene>
<name>A0A1H8GPV3_9EURY</name>
<protein>
    <submittedName>
        <fullName evidence="2">Uncharacterized protein</fullName>
    </submittedName>
</protein>
<dbReference type="AlphaFoldDB" id="A0A1H8GPV3"/>
<evidence type="ECO:0000313" key="3">
    <source>
        <dbReference type="Proteomes" id="UP000198775"/>
    </source>
</evidence>
<keyword evidence="1" id="KW-1133">Transmembrane helix</keyword>
<organism evidence="2 3">
    <name type="scientific">Halorientalis persicus</name>
    <dbReference type="NCBI Taxonomy" id="1367881"/>
    <lineage>
        <taxon>Archaea</taxon>
        <taxon>Methanobacteriati</taxon>
        <taxon>Methanobacteriota</taxon>
        <taxon>Stenosarchaea group</taxon>
        <taxon>Halobacteria</taxon>
        <taxon>Halobacteriales</taxon>
        <taxon>Haloarculaceae</taxon>
        <taxon>Halorientalis</taxon>
    </lineage>
</organism>
<keyword evidence="1" id="KW-0472">Membrane</keyword>